<dbReference type="KEGG" id="sale:EPH95_07835"/>
<keyword evidence="2 4" id="KW-0663">Pyridoxal phosphate</keyword>
<dbReference type="EC" id="4.3.1.18" evidence="4"/>
<evidence type="ECO:0000259" key="5">
    <source>
        <dbReference type="Pfam" id="PF00291"/>
    </source>
</evidence>
<sequence>MMNTQVLGESIASWAKAFPLLEDITALRPVWWENPFKQRWMDASSSGFKVSEADMKEAADMWARFRPFIEREFPETRENDGIIESPLRPIPNVQTQLENHYKGNIEGSLYLKCDNELPIAGSIKARGGIFEVLRHAETLAIDNGLITKEDNYEKFATTAFKEFFNQYAIDVGSTGNLGLSIGIVSAAIGFDVSVHMSADAKQWKKDLLKESGAIVHEYSADFSKAINEGRKLSRENPNGYFIDDENSRDLFLGYSIAAFELKAQLDEQDIRVDRDHPLFLYLPCGVGGSPGGLTFGLKQIFGDNVHCFFVEPTHSPSVLIGLLTEKHEKISVQDFGIDNITEADGLAVGRPSSFATAISEKLISGVYTVEDDELFKMLALLMRSEGLKVEPSAASGLQGPMQLSKHPLYIENHDLSSRMKKATHVAWATGGSLIPETDWKAIYQKGKSLLGV</sequence>
<protein>
    <recommendedName>
        <fullName evidence="4">Probable D-serine dehydratase</fullName>
        <ecNumber evidence="4">4.3.1.18</ecNumber>
    </recommendedName>
    <alternativeName>
        <fullName evidence="4">D-serine deaminase</fullName>
        <shortName evidence="4">DSD</shortName>
    </alternativeName>
</protein>
<dbReference type="PANTHER" id="PTHR48078:SF9">
    <property type="entry name" value="D-SERINE DEHYDRATASE"/>
    <property type="match status" value="1"/>
</dbReference>
<feature type="modified residue" description="N6-(pyridoxal phosphate)lysine" evidence="4">
    <location>
        <position position="124"/>
    </location>
</feature>
<dbReference type="EMBL" id="CP035485">
    <property type="protein sequence ID" value="QDI93051.1"/>
    <property type="molecule type" value="Genomic_DNA"/>
</dbReference>
<reference evidence="7" key="1">
    <citation type="submission" date="2019-01" db="EMBL/GenBank/DDBJ databases">
        <title>Genomic analysis of Salicibibacter sp. NKC3-5.</title>
        <authorList>
            <person name="Oh Y.J."/>
        </authorList>
    </citation>
    <scope>NUCLEOTIDE SEQUENCE [LARGE SCALE GENOMIC DNA]</scope>
    <source>
        <strain evidence="7">NKC3-5</strain>
    </source>
</reference>
<dbReference type="SUPFAM" id="SSF53686">
    <property type="entry name" value="Tryptophan synthase beta subunit-like PLP-dependent enzymes"/>
    <property type="match status" value="1"/>
</dbReference>
<dbReference type="GO" id="GO:0009097">
    <property type="term" value="P:isoleucine biosynthetic process"/>
    <property type="evidence" value="ECO:0007669"/>
    <property type="project" value="TreeGrafter"/>
</dbReference>
<dbReference type="PANTHER" id="PTHR48078">
    <property type="entry name" value="THREONINE DEHYDRATASE, MITOCHONDRIAL-RELATED"/>
    <property type="match status" value="1"/>
</dbReference>
<gene>
    <name evidence="4" type="primary">dsdA</name>
    <name evidence="6" type="ORF">EPH95_07835</name>
</gene>
<dbReference type="GO" id="GO:0036088">
    <property type="term" value="P:D-serine catabolic process"/>
    <property type="evidence" value="ECO:0007669"/>
    <property type="project" value="TreeGrafter"/>
</dbReference>
<keyword evidence="7" id="KW-1185">Reference proteome</keyword>
<organism evidence="6 7">
    <name type="scientific">Salicibibacter halophilus</name>
    <dbReference type="NCBI Taxonomy" id="2502791"/>
    <lineage>
        <taxon>Bacteria</taxon>
        <taxon>Bacillati</taxon>
        <taxon>Bacillota</taxon>
        <taxon>Bacilli</taxon>
        <taxon>Bacillales</taxon>
        <taxon>Bacillaceae</taxon>
        <taxon>Salicibibacter</taxon>
    </lineage>
</organism>
<dbReference type="NCBIfam" id="NF002823">
    <property type="entry name" value="PRK02991.1"/>
    <property type="match status" value="1"/>
</dbReference>
<comment type="similarity">
    <text evidence="4">Belongs to the serine/threonine dehydratase family. DsdA subfamily.</text>
</comment>
<dbReference type="InterPro" id="IPR036052">
    <property type="entry name" value="TrpB-like_PALP_sf"/>
</dbReference>
<feature type="domain" description="Tryptophan synthase beta chain-like PALP" evidence="5">
    <location>
        <begin position="82"/>
        <end position="400"/>
    </location>
</feature>
<accession>A0A514LNS1</accession>
<dbReference type="NCBIfam" id="TIGR02035">
    <property type="entry name" value="D_Ser_am_lyase"/>
    <property type="match status" value="1"/>
</dbReference>
<dbReference type="InterPro" id="IPR001926">
    <property type="entry name" value="TrpB-like_PALP"/>
</dbReference>
<name>A0A514LNS1_9BACI</name>
<dbReference type="Gene3D" id="3.40.50.1100">
    <property type="match status" value="2"/>
</dbReference>
<evidence type="ECO:0000256" key="1">
    <source>
        <dbReference type="ARBA" id="ARBA00001933"/>
    </source>
</evidence>
<evidence type="ECO:0000256" key="3">
    <source>
        <dbReference type="ARBA" id="ARBA00023239"/>
    </source>
</evidence>
<evidence type="ECO:0000256" key="2">
    <source>
        <dbReference type="ARBA" id="ARBA00022898"/>
    </source>
</evidence>
<dbReference type="OrthoDB" id="9780546at2"/>
<dbReference type="GO" id="GO:0008721">
    <property type="term" value="F:D-serine ammonia-lyase activity"/>
    <property type="evidence" value="ECO:0007669"/>
    <property type="project" value="UniProtKB-EC"/>
</dbReference>
<evidence type="ECO:0000313" key="6">
    <source>
        <dbReference type="EMBL" id="QDI93051.1"/>
    </source>
</evidence>
<dbReference type="GO" id="GO:0016836">
    <property type="term" value="F:hydro-lyase activity"/>
    <property type="evidence" value="ECO:0007669"/>
    <property type="project" value="UniProtKB-UniRule"/>
</dbReference>
<comment type="cofactor">
    <cofactor evidence="1 4">
        <name>pyridoxal 5'-phosphate</name>
        <dbReference type="ChEBI" id="CHEBI:597326"/>
    </cofactor>
</comment>
<dbReference type="Proteomes" id="UP000319756">
    <property type="component" value="Chromosome"/>
</dbReference>
<dbReference type="InterPro" id="IPR050147">
    <property type="entry name" value="Ser/Thr_Dehydratase"/>
</dbReference>
<evidence type="ECO:0000313" key="7">
    <source>
        <dbReference type="Proteomes" id="UP000319756"/>
    </source>
</evidence>
<comment type="catalytic activity">
    <reaction evidence="4">
        <text>D-serine = pyruvate + NH4(+)</text>
        <dbReference type="Rhea" id="RHEA:13977"/>
        <dbReference type="ChEBI" id="CHEBI:15361"/>
        <dbReference type="ChEBI" id="CHEBI:28938"/>
        <dbReference type="ChEBI" id="CHEBI:35247"/>
        <dbReference type="EC" id="4.3.1.18"/>
    </reaction>
</comment>
<keyword evidence="3 4" id="KW-0456">Lyase</keyword>
<dbReference type="HAMAP" id="MF_01030">
    <property type="entry name" value="D_Ser_dehydrat"/>
    <property type="match status" value="1"/>
</dbReference>
<dbReference type="Pfam" id="PF00291">
    <property type="entry name" value="PALP"/>
    <property type="match status" value="1"/>
</dbReference>
<dbReference type="AlphaFoldDB" id="A0A514LNS1"/>
<dbReference type="GO" id="GO:0030170">
    <property type="term" value="F:pyridoxal phosphate binding"/>
    <property type="evidence" value="ECO:0007669"/>
    <property type="project" value="InterPro"/>
</dbReference>
<proteinExistence type="inferred from homology"/>
<evidence type="ECO:0000256" key="4">
    <source>
        <dbReference type="HAMAP-Rule" id="MF_01030"/>
    </source>
</evidence>
<dbReference type="InterPro" id="IPR011780">
    <property type="entry name" value="D_Ser_am_lyase"/>
</dbReference>